<dbReference type="InterPro" id="IPR049804">
    <property type="entry name" value="Choice_anch_L"/>
</dbReference>
<dbReference type="Proteomes" id="UP001597548">
    <property type="component" value="Unassembled WGS sequence"/>
</dbReference>
<proteinExistence type="predicted"/>
<dbReference type="InterPro" id="IPR026341">
    <property type="entry name" value="T9SS_type_B"/>
</dbReference>
<sequence length="1888" mass="209775">MIRDYYSFFILFFVLITGVHAQQITTDDTLPLLSLIENNFGQGCVEISNISSSINGSINGLSSYGSFDKATSNFPFEHGILLSTGNINSAGNTINTSPLNEGGSNWGTDSDLENALAITGTINATAIEFDFISVANQIQFNYLLASEEYLGTNPCSYSDGFAFLIREANSTGPFTNIAIIPGTSIPVNTNTIHDEIVGFCPASNDTFFDGYNLGDTNYNGRTIVLTATASIQPNVQYSIKLVIADQGDEFYDSAVFIEGNSFNAAVDLGPDIVTCGDSVELNGNIENSQASYEWFQNGTPIAGETNPTLEVTETGTYRVEISITLNNTSCVIEDEVEVTLNSEQASGEISDYLICDDPSNDGLETFDLSTKDFEIEFLLPPSNYSITYHISSQDAQSGENPLPNNYQNTSSPQQIFVRTEDLDNGCLAFASFNIIVSEPPVLDEPTALIVCDDGIADGFTMINLDETTNEVTNGNPNLYVSYHYSQQDANTGDNALFSPYSNINPNEILYIRVYDATTGCTNTTFVDISVLDNPMVDTTNPQYINACEENENGIADFDLTSIIEDLLDGLTGVTVTFHETNEDAQTGNNPIADPDTYQNIVPGLQDIYIRIVDEDTGCFVIVPLELHSNIPESGFGGDLYNVCDDISADGIADFDLNEVELDLLNGYDEFEITFYESEDDLTNGVNPIDKTIPYTVSTSPTTIYVTAIDGECASNLTINLIVYPPVDIQGLGEVDYCDEDTDGFTTIFLETFNTYVSTGVNGANVKYFLTEEDAINDENFLEPYYANVSNPQVVWVKVTNSNTGCYDIAPLTINISNAPIANNPTDIIICDDDQDGIFNVDLTPKITEAVSNTNNLNITFYNDYNNAFNAENEIATPESYDTTSQYIFIRVENASTSCFTIVWFYTYINTEPAFIPITNFENCEADGNGIADFYFYLKDTEILNGQAGKDVLYFETAQDAIDRTNIIDKYSPYQNTSSPQIMHVRVENFTDISCFGTSQFELEVGSLPPFNEPIDIFVCDDISNDGIENFDLNLKILEISEGITQTLSISFHPSQYEADQDLNEFSLDFDNFTNPQRVYARIENGTYCHSTIDFDINVIQVPDVNAPSDLIQCDTDYDGFVSFNLTDVEVEILDVRQDDIVITYHESFNGAETDSQLINNPENYTNTSNPQTVYIKINNTVSDCYVTLPINLIVNLPPAIIDFQTFQICDNILNEFDLSIINTEVTNETGTLISYHNSLTDAQANANSINTNYTYLSNNDTIFIRLENPTTGCWTTYNFDLIVNPLPIANMPSTFLACDDMANDGEENIDLTLQNNEVLGSQSSTLYTVTYYNNDADANNGNNSLPNDYIASNGEIIFVRLENNLTGCYDTTQFDVLIYEHPQPAQPIILCDEDYDESTTFDLTVSESDLYSIMPDYITISYFETQENLDLDTNPILNPTNYTNNSNPQTIYIKAFNSLANCYATVPLELQINLPPAINDFETFEICDNATSSFDLNTINSVIVDSNTNVLLSYYDNLNDAQNSTNTLDSNYIYATTSDTIYIRIENETTTCFYIYPFQLTILPLPIANQPDPLEACDDDFDGLFNFDLEQQDSQILGNQNPNNFTVTYHSTIENANSNTNALPTNYDAQLFETIYVRVENNITGCYNLTEFITLVRRKPEVAIPDQVVCLDNLPLLVSANTTIFGDSYLWSTGETSSEIDITDIGTYWVTVTSEYGCETTSVFNVTESEAATINFTETVDFSDPNNITVTISGIGNYLYQLDDFPPQESNFFENVTLGYHTITIIDLNGCAEVTKEIVVVDAPKFFTPNNDGYFDTWHIIGVETLPGTIVYIFDRYGKLIKTLTHASLGWDGYYNGNLMRASDYWFLAKVRKGDINFEVKGHFSLRL</sequence>
<evidence type="ECO:0000313" key="1">
    <source>
        <dbReference type="EMBL" id="MFD2917626.1"/>
    </source>
</evidence>
<comment type="caution">
    <text evidence="1">The sequence shown here is derived from an EMBL/GenBank/DDBJ whole genome shotgun (WGS) entry which is preliminary data.</text>
</comment>
<organism evidence="1 2">
    <name type="scientific">Psychroserpens luteus</name>
    <dbReference type="NCBI Taxonomy" id="1434066"/>
    <lineage>
        <taxon>Bacteria</taxon>
        <taxon>Pseudomonadati</taxon>
        <taxon>Bacteroidota</taxon>
        <taxon>Flavobacteriia</taxon>
        <taxon>Flavobacteriales</taxon>
        <taxon>Flavobacteriaceae</taxon>
        <taxon>Psychroserpens</taxon>
    </lineage>
</organism>
<reference evidence="2" key="1">
    <citation type="journal article" date="2019" name="Int. J. Syst. Evol. Microbiol.">
        <title>The Global Catalogue of Microorganisms (GCM) 10K type strain sequencing project: providing services to taxonomists for standard genome sequencing and annotation.</title>
        <authorList>
            <consortium name="The Broad Institute Genomics Platform"/>
            <consortium name="The Broad Institute Genome Sequencing Center for Infectious Disease"/>
            <person name="Wu L."/>
            <person name="Ma J."/>
        </authorList>
    </citation>
    <scope>NUCLEOTIDE SEQUENCE [LARGE SCALE GENOMIC DNA]</scope>
    <source>
        <strain evidence="2">KCTC 32514</strain>
    </source>
</reference>
<dbReference type="InterPro" id="IPR013783">
    <property type="entry name" value="Ig-like_fold"/>
</dbReference>
<dbReference type="NCBIfam" id="TIGR04131">
    <property type="entry name" value="Bac_Flav_CTERM"/>
    <property type="match status" value="1"/>
</dbReference>
<dbReference type="EMBL" id="JBHUOS010000015">
    <property type="protein sequence ID" value="MFD2917626.1"/>
    <property type="molecule type" value="Genomic_DNA"/>
</dbReference>
<name>A0ABW5ZZ38_9FLAO</name>
<dbReference type="RefSeq" id="WP_194509711.1">
    <property type="nucleotide sequence ID" value="NZ_JADILU010000009.1"/>
</dbReference>
<accession>A0ABW5ZZ38</accession>
<evidence type="ECO:0000313" key="2">
    <source>
        <dbReference type="Proteomes" id="UP001597548"/>
    </source>
</evidence>
<keyword evidence="2" id="KW-1185">Reference proteome</keyword>
<dbReference type="Pfam" id="PF13585">
    <property type="entry name" value="CHU_C"/>
    <property type="match status" value="1"/>
</dbReference>
<dbReference type="Gene3D" id="2.60.40.10">
    <property type="entry name" value="Immunoglobulins"/>
    <property type="match status" value="1"/>
</dbReference>
<dbReference type="NCBIfam" id="NF038133">
    <property type="entry name" value="choice_anch_L"/>
    <property type="match status" value="1"/>
</dbReference>
<protein>
    <submittedName>
        <fullName evidence="1">Choice-of-anchor L domain-containing protein</fullName>
    </submittedName>
</protein>
<gene>
    <name evidence="1" type="ORF">ACFS29_18380</name>
</gene>